<proteinExistence type="predicted"/>
<gene>
    <name evidence="2" type="ORF">LPJ64_004839</name>
</gene>
<dbReference type="EMBL" id="JANBOH010000261">
    <property type="protein sequence ID" value="KAJ1643383.1"/>
    <property type="molecule type" value="Genomic_DNA"/>
</dbReference>
<evidence type="ECO:0000313" key="2">
    <source>
        <dbReference type="EMBL" id="KAJ1643383.1"/>
    </source>
</evidence>
<accession>A0A9W7XID0</accession>
<feature type="compositionally biased region" description="Low complexity" evidence="1">
    <location>
        <begin position="426"/>
        <end position="443"/>
    </location>
</feature>
<feature type="region of interest" description="Disordered" evidence="1">
    <location>
        <begin position="480"/>
        <end position="522"/>
    </location>
</feature>
<reference evidence="2" key="1">
    <citation type="submission" date="2022-07" db="EMBL/GenBank/DDBJ databases">
        <title>Phylogenomic reconstructions and comparative analyses of Kickxellomycotina fungi.</title>
        <authorList>
            <person name="Reynolds N.K."/>
            <person name="Stajich J.E."/>
            <person name="Barry K."/>
            <person name="Grigoriev I.V."/>
            <person name="Crous P."/>
            <person name="Smith M.E."/>
        </authorList>
    </citation>
    <scope>NUCLEOTIDE SEQUENCE</scope>
    <source>
        <strain evidence="2">NBRC 105413</strain>
    </source>
</reference>
<feature type="region of interest" description="Disordered" evidence="1">
    <location>
        <begin position="28"/>
        <end position="48"/>
    </location>
</feature>
<comment type="caution">
    <text evidence="2">The sequence shown here is derived from an EMBL/GenBank/DDBJ whole genome shotgun (WGS) entry which is preliminary data.</text>
</comment>
<feature type="compositionally biased region" description="Basic and acidic residues" evidence="1">
    <location>
        <begin position="507"/>
        <end position="521"/>
    </location>
</feature>
<sequence>MNTSGMTISVPLSPINFASSVSGLATNNNSNNNGGSNSPTASTPTSGSLSIALTRNQYAIETGGVLIDPTTNEVCLMFYPDTSEWRLPMGKPDAMNAENNSNIKDSSGMYSPAEPSVAGCEPPAHAAQRQISNITGYRCSHLHPMVATQAQKNPCAYMGPQMVEPLALQIEQRTTPANVPQTAGTNQQKLQLAAAIDSDGESQAEATPLATTTDTADLFSPLSTGLHDSQHLALRQLQTDTGNKALSDETPAATQTVATDAESVYHHRLSTCQYIMTYYYMAWLTQSRFEQRAATQPVGPAAESAPSVVATTSVLNPTRSSPSMPLAEVTWFKMDTAAQVLTHETDKMALREAIHRLARFGSPSTPFAYSEVVLKQDATGHAIAKDTVAPSKPNAATGGLVHATKTTSATTTTDSAAVAMASSSIDSATSSSGASSAAMSSDDGATKAETAVALPATRNMDLIRKTATSLGKRGGMLVKAARQGRASTSAGSQQSAAATAAGNRSSNADRARSSDSADAHKKAAMPRVLSIFYKFMGSSS</sequence>
<feature type="region of interest" description="Disordered" evidence="1">
    <location>
        <begin position="387"/>
        <end position="413"/>
    </location>
</feature>
<feature type="compositionally biased region" description="Low complexity" evidence="1">
    <location>
        <begin position="403"/>
        <end position="413"/>
    </location>
</feature>
<name>A0A9W7XID0_9FUNG</name>
<feature type="compositionally biased region" description="Low complexity" evidence="1">
    <location>
        <begin position="28"/>
        <end position="38"/>
    </location>
</feature>
<dbReference type="Proteomes" id="UP001145021">
    <property type="component" value="Unassembled WGS sequence"/>
</dbReference>
<organism evidence="2 3">
    <name type="scientific">Coemansia asiatica</name>
    <dbReference type="NCBI Taxonomy" id="1052880"/>
    <lineage>
        <taxon>Eukaryota</taxon>
        <taxon>Fungi</taxon>
        <taxon>Fungi incertae sedis</taxon>
        <taxon>Zoopagomycota</taxon>
        <taxon>Kickxellomycotina</taxon>
        <taxon>Kickxellomycetes</taxon>
        <taxon>Kickxellales</taxon>
        <taxon>Kickxellaceae</taxon>
        <taxon>Coemansia</taxon>
    </lineage>
</organism>
<protein>
    <submittedName>
        <fullName evidence="2">Uncharacterized protein</fullName>
    </submittedName>
</protein>
<feature type="region of interest" description="Disordered" evidence="1">
    <location>
        <begin position="426"/>
        <end position="445"/>
    </location>
</feature>
<feature type="compositionally biased region" description="Polar residues" evidence="1">
    <location>
        <begin position="39"/>
        <end position="48"/>
    </location>
</feature>
<evidence type="ECO:0000313" key="3">
    <source>
        <dbReference type="Proteomes" id="UP001145021"/>
    </source>
</evidence>
<dbReference type="AlphaFoldDB" id="A0A9W7XID0"/>
<evidence type="ECO:0000256" key="1">
    <source>
        <dbReference type="SAM" id="MobiDB-lite"/>
    </source>
</evidence>
<keyword evidence="3" id="KW-1185">Reference proteome</keyword>
<feature type="compositionally biased region" description="Low complexity" evidence="1">
    <location>
        <begin position="485"/>
        <end position="506"/>
    </location>
</feature>